<protein>
    <recommendedName>
        <fullName evidence="1">YjiS-like domain-containing protein</fullName>
    </recommendedName>
</protein>
<comment type="caution">
    <text evidence="2">The sequence shown here is derived from an EMBL/GenBank/DDBJ whole genome shotgun (WGS) entry which is preliminary data.</text>
</comment>
<sequence>MAHSETTGLLEFDRNYWARRGLSSRDRSRTVLLQGVADYIRSVFATRLSARTKDAPLANLSDRMLEDIGISRAQAIELDGRRSKAGE</sequence>
<reference evidence="3" key="1">
    <citation type="submission" date="2017-11" db="EMBL/GenBank/DDBJ databases">
        <authorList>
            <person name="Kuznetsova I."/>
            <person name="Sazanova A."/>
            <person name="Chirak E."/>
            <person name="Safronova V."/>
            <person name="Willems A."/>
        </authorList>
    </citation>
    <scope>NUCLEOTIDE SEQUENCE [LARGE SCALE GENOMIC DNA]</scope>
    <source>
        <strain evidence="3">PEPV15</strain>
    </source>
</reference>
<dbReference type="Proteomes" id="UP000241158">
    <property type="component" value="Unassembled WGS sequence"/>
</dbReference>
<dbReference type="AlphaFoldDB" id="A0A2P7B1H6"/>
<gene>
    <name evidence="2" type="ORF">CU100_06335</name>
</gene>
<accession>A0A2P7B1H6</accession>
<dbReference type="RefSeq" id="WP_106715619.1">
    <property type="nucleotide sequence ID" value="NZ_JACHXT010000004.1"/>
</dbReference>
<evidence type="ECO:0000313" key="3">
    <source>
        <dbReference type="Proteomes" id="UP000241158"/>
    </source>
</evidence>
<keyword evidence="3" id="KW-1185">Reference proteome</keyword>
<evidence type="ECO:0000313" key="2">
    <source>
        <dbReference type="EMBL" id="PSH60302.1"/>
    </source>
</evidence>
<organism evidence="2 3">
    <name type="scientific">Phyllobacterium endophyticum</name>
    <dbReference type="NCBI Taxonomy" id="1149773"/>
    <lineage>
        <taxon>Bacteria</taxon>
        <taxon>Pseudomonadati</taxon>
        <taxon>Pseudomonadota</taxon>
        <taxon>Alphaproteobacteria</taxon>
        <taxon>Hyphomicrobiales</taxon>
        <taxon>Phyllobacteriaceae</taxon>
        <taxon>Phyllobacterium</taxon>
    </lineage>
</organism>
<dbReference type="InterPro" id="IPR009506">
    <property type="entry name" value="YjiS-like"/>
</dbReference>
<evidence type="ECO:0000259" key="1">
    <source>
        <dbReference type="Pfam" id="PF06568"/>
    </source>
</evidence>
<name>A0A2P7B1H6_9HYPH</name>
<proteinExistence type="predicted"/>
<dbReference type="EMBL" id="PGGN01000001">
    <property type="protein sequence ID" value="PSH60302.1"/>
    <property type="molecule type" value="Genomic_DNA"/>
</dbReference>
<feature type="domain" description="YjiS-like" evidence="1">
    <location>
        <begin position="57"/>
        <end position="75"/>
    </location>
</feature>
<dbReference type="OrthoDB" id="8116725at2"/>
<dbReference type="Pfam" id="PF06568">
    <property type="entry name" value="YjiS-like"/>
    <property type="match status" value="1"/>
</dbReference>